<reference evidence="1 2" key="1">
    <citation type="submission" date="2016-01" db="EMBL/GenBank/DDBJ databases">
        <title>Draft Genome Sequences of Seven Thermophilic Sporeformers Isolated from Foods.</title>
        <authorList>
            <person name="Berendsen E.M."/>
            <person name="Wells-Bennik M.H."/>
            <person name="Krawcyk A.O."/>
            <person name="De Jong A."/>
            <person name="Holsappel S."/>
            <person name="Eijlander R.T."/>
            <person name="Kuipers O.P."/>
        </authorList>
    </citation>
    <scope>NUCLEOTIDE SEQUENCE [LARGE SCALE GENOMIC DNA]</scope>
    <source>
        <strain evidence="1 2">B4135</strain>
    </source>
</reference>
<protein>
    <submittedName>
        <fullName evidence="1">Uncharacterized protein</fullName>
    </submittedName>
</protein>
<comment type="caution">
    <text evidence="1">The sequence shown here is derived from an EMBL/GenBank/DDBJ whole genome shotgun (WGS) entry which is preliminary data.</text>
</comment>
<proteinExistence type="predicted"/>
<sequence>MNEIADVVLPSTGLSIGTSESSGVSVSKSEHGAVESFFLKKKKPL</sequence>
<dbReference type="STRING" id="301148.B4135_1606"/>
<organism evidence="1 2">
    <name type="scientific">Caldibacillus debilis</name>
    <dbReference type="NCBI Taxonomy" id="301148"/>
    <lineage>
        <taxon>Bacteria</taxon>
        <taxon>Bacillati</taxon>
        <taxon>Bacillota</taxon>
        <taxon>Bacilli</taxon>
        <taxon>Bacillales</taxon>
        <taxon>Bacillaceae</taxon>
        <taxon>Caldibacillus</taxon>
    </lineage>
</organism>
<evidence type="ECO:0000313" key="1">
    <source>
        <dbReference type="EMBL" id="KYD21980.1"/>
    </source>
</evidence>
<dbReference type="AlphaFoldDB" id="A0A150MBQ5"/>
<gene>
    <name evidence="1" type="ORF">B4135_1606</name>
</gene>
<evidence type="ECO:0000313" key="2">
    <source>
        <dbReference type="Proteomes" id="UP000075683"/>
    </source>
</evidence>
<dbReference type="Proteomes" id="UP000075683">
    <property type="component" value="Unassembled WGS sequence"/>
</dbReference>
<name>A0A150MBQ5_9BACI</name>
<dbReference type="EMBL" id="LQYT01000016">
    <property type="protein sequence ID" value="KYD21980.1"/>
    <property type="molecule type" value="Genomic_DNA"/>
</dbReference>
<accession>A0A150MBQ5</accession>